<dbReference type="OrthoDB" id="2322425at2759"/>
<comment type="caution">
    <text evidence="1">The sequence shown here is derived from an EMBL/GenBank/DDBJ whole genome shotgun (WGS) entry which is preliminary data.</text>
</comment>
<dbReference type="InterPro" id="IPR014756">
    <property type="entry name" value="Ig_E-set"/>
</dbReference>
<accession>A0A9N9EBB7</accession>
<feature type="non-terminal residue" evidence="1">
    <location>
        <position position="1"/>
    </location>
</feature>
<reference evidence="1" key="1">
    <citation type="submission" date="2021-06" db="EMBL/GenBank/DDBJ databases">
        <authorList>
            <person name="Kallberg Y."/>
            <person name="Tangrot J."/>
            <person name="Rosling A."/>
        </authorList>
    </citation>
    <scope>NUCLEOTIDE SEQUENCE</scope>
    <source>
        <strain evidence="1">MT106</strain>
    </source>
</reference>
<proteinExistence type="predicted"/>
<keyword evidence="2" id="KW-1185">Reference proteome</keyword>
<dbReference type="Proteomes" id="UP000789831">
    <property type="component" value="Unassembled WGS sequence"/>
</dbReference>
<dbReference type="EMBL" id="CAJVPL010006997">
    <property type="protein sequence ID" value="CAG8667286.1"/>
    <property type="molecule type" value="Genomic_DNA"/>
</dbReference>
<dbReference type="AlphaFoldDB" id="A0A9N9EBB7"/>
<organism evidence="1 2">
    <name type="scientific">Ambispora gerdemannii</name>
    <dbReference type="NCBI Taxonomy" id="144530"/>
    <lineage>
        <taxon>Eukaryota</taxon>
        <taxon>Fungi</taxon>
        <taxon>Fungi incertae sedis</taxon>
        <taxon>Mucoromycota</taxon>
        <taxon>Glomeromycotina</taxon>
        <taxon>Glomeromycetes</taxon>
        <taxon>Archaeosporales</taxon>
        <taxon>Ambisporaceae</taxon>
        <taxon>Ambispora</taxon>
    </lineage>
</organism>
<name>A0A9N9EBB7_9GLOM</name>
<dbReference type="SUPFAM" id="SSF81296">
    <property type="entry name" value="E set domains"/>
    <property type="match status" value="1"/>
</dbReference>
<sequence>TFTISGTLKQDITDDINLYIGFTDEHGNIDNDIVDICKEVACPIIAGTLYKTIQDVYVPKLRGTSYIVVGIATESTDVLACSVYTTYIYF</sequence>
<evidence type="ECO:0000313" key="1">
    <source>
        <dbReference type="EMBL" id="CAG8667286.1"/>
    </source>
</evidence>
<gene>
    <name evidence="1" type="ORF">AGERDE_LOCUS12095</name>
</gene>
<protein>
    <submittedName>
        <fullName evidence="1">11768_t:CDS:1</fullName>
    </submittedName>
</protein>
<evidence type="ECO:0000313" key="2">
    <source>
        <dbReference type="Proteomes" id="UP000789831"/>
    </source>
</evidence>